<keyword evidence="1" id="KW-0472">Membrane</keyword>
<evidence type="ECO:0000313" key="2">
    <source>
        <dbReference type="EMBL" id="TYP69514.1"/>
    </source>
</evidence>
<feature type="transmembrane region" description="Helical" evidence="1">
    <location>
        <begin position="202"/>
        <end position="223"/>
    </location>
</feature>
<protein>
    <submittedName>
        <fullName evidence="2">Uncharacterized protein</fullName>
    </submittedName>
</protein>
<keyword evidence="1" id="KW-1133">Transmembrane helix</keyword>
<gene>
    <name evidence="2" type="ORF">BCM02_11430</name>
</gene>
<dbReference type="PROSITE" id="PS51257">
    <property type="entry name" value="PROKAR_LIPOPROTEIN"/>
    <property type="match status" value="1"/>
</dbReference>
<evidence type="ECO:0000256" key="1">
    <source>
        <dbReference type="SAM" id="Phobius"/>
    </source>
</evidence>
<evidence type="ECO:0000313" key="3">
    <source>
        <dbReference type="Proteomes" id="UP000323257"/>
    </source>
</evidence>
<dbReference type="OrthoDB" id="2594164at2"/>
<name>A0A5S5BRG0_9BACL</name>
<dbReference type="AlphaFoldDB" id="A0A5S5BRG0"/>
<reference evidence="2 3" key="1">
    <citation type="submission" date="2019-07" db="EMBL/GenBank/DDBJ databases">
        <title>Genomic Encyclopedia of Type Strains, Phase III (KMG-III): the genomes of soil and plant-associated and newly described type strains.</title>
        <authorList>
            <person name="Whitman W."/>
        </authorList>
    </citation>
    <scope>NUCLEOTIDE SEQUENCE [LARGE SCALE GENOMIC DNA]</scope>
    <source>
        <strain evidence="2 3">BL24</strain>
    </source>
</reference>
<keyword evidence="1" id="KW-0812">Transmembrane</keyword>
<dbReference type="RefSeq" id="WP_148932906.1">
    <property type="nucleotide sequence ID" value="NZ_VNHS01000014.1"/>
</dbReference>
<keyword evidence="3" id="KW-1185">Reference proteome</keyword>
<feature type="transmembrane region" description="Helical" evidence="1">
    <location>
        <begin position="53"/>
        <end position="73"/>
    </location>
</feature>
<organism evidence="2 3">
    <name type="scientific">Paenibacillus methanolicus</name>
    <dbReference type="NCBI Taxonomy" id="582686"/>
    <lineage>
        <taxon>Bacteria</taxon>
        <taxon>Bacillati</taxon>
        <taxon>Bacillota</taxon>
        <taxon>Bacilli</taxon>
        <taxon>Bacillales</taxon>
        <taxon>Paenibacillaceae</taxon>
        <taxon>Paenibacillus</taxon>
    </lineage>
</organism>
<dbReference type="Proteomes" id="UP000323257">
    <property type="component" value="Unassembled WGS sequence"/>
</dbReference>
<feature type="transmembrane region" description="Helical" evidence="1">
    <location>
        <begin position="12"/>
        <end position="41"/>
    </location>
</feature>
<sequence>MTRAKMAAQVKAHFLVIRLFLFIVTGIACLTLLINGVLYTLVDTSSNTTVSSGNIFCILLIVMAIIVPTVSFKKLINLGATRTEYHWGAVGFYAIWAAGIAAFNVLWLGLEEHVINDYIRTYNILDIFHWNDFGYIGNLLYQFAAYMMAVSLFHFLFSGVRNYIGWIIGALLIAAIPVSLSIESLRDKVADGFSFLLFNDVLWEGLALNLALACLFVMGSWLYTRKRAL</sequence>
<accession>A0A5S5BRG0</accession>
<feature type="transmembrane region" description="Helical" evidence="1">
    <location>
        <begin position="164"/>
        <end position="182"/>
    </location>
</feature>
<comment type="caution">
    <text evidence="2">The sequence shown here is derived from an EMBL/GenBank/DDBJ whole genome shotgun (WGS) entry which is preliminary data.</text>
</comment>
<proteinExistence type="predicted"/>
<dbReference type="EMBL" id="VNHS01000014">
    <property type="protein sequence ID" value="TYP69514.1"/>
    <property type="molecule type" value="Genomic_DNA"/>
</dbReference>
<feature type="transmembrane region" description="Helical" evidence="1">
    <location>
        <begin position="85"/>
        <end position="110"/>
    </location>
</feature>
<feature type="transmembrane region" description="Helical" evidence="1">
    <location>
        <begin position="139"/>
        <end position="157"/>
    </location>
</feature>